<dbReference type="PROSITE" id="PS50932">
    <property type="entry name" value="HTH_LACI_2"/>
    <property type="match status" value="1"/>
</dbReference>
<evidence type="ECO:0000256" key="1">
    <source>
        <dbReference type="ARBA" id="ARBA00023015"/>
    </source>
</evidence>
<comment type="caution">
    <text evidence="5">The sequence shown here is derived from an EMBL/GenBank/DDBJ whole genome shotgun (WGS) entry which is preliminary data.</text>
</comment>
<dbReference type="InterPro" id="IPR046335">
    <property type="entry name" value="LacI/GalR-like_sensor"/>
</dbReference>
<name>A0ABX1RMU3_9PSEU</name>
<dbReference type="PANTHER" id="PTHR30146:SF153">
    <property type="entry name" value="LACTOSE OPERON REPRESSOR"/>
    <property type="match status" value="1"/>
</dbReference>
<dbReference type="SUPFAM" id="SSF47413">
    <property type="entry name" value="lambda repressor-like DNA-binding domains"/>
    <property type="match status" value="1"/>
</dbReference>
<keyword evidence="2" id="KW-0238">DNA-binding</keyword>
<keyword evidence="1" id="KW-0805">Transcription regulation</keyword>
<keyword evidence="6" id="KW-1185">Reference proteome</keyword>
<dbReference type="SUPFAM" id="SSF53822">
    <property type="entry name" value="Periplasmic binding protein-like I"/>
    <property type="match status" value="1"/>
</dbReference>
<keyword evidence="3" id="KW-0804">Transcription</keyword>
<dbReference type="Pfam" id="PF13377">
    <property type="entry name" value="Peripla_BP_3"/>
    <property type="match status" value="1"/>
</dbReference>
<reference evidence="5 6" key="1">
    <citation type="submission" date="2020-04" db="EMBL/GenBank/DDBJ databases">
        <authorList>
            <person name="Klaysubun C."/>
            <person name="Duangmal K."/>
            <person name="Lipun K."/>
        </authorList>
    </citation>
    <scope>NUCLEOTIDE SEQUENCE [LARGE SCALE GENOMIC DNA]</scope>
    <source>
        <strain evidence="5 6">JCM 11839</strain>
    </source>
</reference>
<dbReference type="InterPro" id="IPR010982">
    <property type="entry name" value="Lambda_DNA-bd_dom_sf"/>
</dbReference>
<protein>
    <submittedName>
        <fullName evidence="5">LacI family transcriptional regulator</fullName>
    </submittedName>
</protein>
<evidence type="ECO:0000256" key="2">
    <source>
        <dbReference type="ARBA" id="ARBA00023125"/>
    </source>
</evidence>
<dbReference type="SMART" id="SM00354">
    <property type="entry name" value="HTH_LACI"/>
    <property type="match status" value="1"/>
</dbReference>
<accession>A0ABX1RMU3</accession>
<evidence type="ECO:0000313" key="5">
    <source>
        <dbReference type="EMBL" id="NMH80531.1"/>
    </source>
</evidence>
<dbReference type="Gene3D" id="1.10.260.40">
    <property type="entry name" value="lambda repressor-like DNA-binding domains"/>
    <property type="match status" value="1"/>
</dbReference>
<dbReference type="Gene3D" id="3.40.50.2300">
    <property type="match status" value="2"/>
</dbReference>
<dbReference type="Pfam" id="PF00356">
    <property type="entry name" value="LacI"/>
    <property type="match status" value="1"/>
</dbReference>
<dbReference type="RefSeq" id="WP_169398582.1">
    <property type="nucleotide sequence ID" value="NZ_BAAAJH010000030.1"/>
</dbReference>
<dbReference type="InterPro" id="IPR000843">
    <property type="entry name" value="HTH_LacI"/>
</dbReference>
<proteinExistence type="predicted"/>
<dbReference type="CDD" id="cd01392">
    <property type="entry name" value="HTH_LacI"/>
    <property type="match status" value="1"/>
</dbReference>
<dbReference type="Proteomes" id="UP001296706">
    <property type="component" value="Unassembled WGS sequence"/>
</dbReference>
<feature type="domain" description="HTH lacI-type" evidence="4">
    <location>
        <begin position="11"/>
        <end position="65"/>
    </location>
</feature>
<dbReference type="PANTHER" id="PTHR30146">
    <property type="entry name" value="LACI-RELATED TRANSCRIPTIONAL REPRESSOR"/>
    <property type="match status" value="1"/>
</dbReference>
<evidence type="ECO:0000256" key="3">
    <source>
        <dbReference type="ARBA" id="ARBA00023163"/>
    </source>
</evidence>
<dbReference type="EMBL" id="JAAXKY010000105">
    <property type="protein sequence ID" value="NMH80531.1"/>
    <property type="molecule type" value="Genomic_DNA"/>
</dbReference>
<gene>
    <name evidence="5" type="ORF">HF577_26025</name>
</gene>
<sequence length="347" mass="36724">MTQPEGRRKRSTLASVATAAGVSLATVSKVVNGRDDVAPDTRAEVERLLEEHEYVRSAKRRVPSRSRTIALVFDDFMSPYATELIRGVTDAGVESEVDVVVGRFSIDRAGPSSGAGWAQRLVRDGRDGVLVVTSDLTLQQLAAFERARLPLVVIDPVHLPRADVTSIGATNWSGSLSATEHLIGLGHRRIAFVRGPDGAMVGQTRLHGYRAAMTNAGLIPEPDLVVPGDFGFEAGLAAGRRLLAMPDPPTAVVAVTDVAAFGVLQAAHAAGLGVPSDLSVVGFDDTYMASWSCPPLTTVHAPLQEMGRVALRTLLRIADGGTVDSHHVELATELVVRASTGPPQIAR</sequence>
<evidence type="ECO:0000259" key="4">
    <source>
        <dbReference type="PROSITE" id="PS50932"/>
    </source>
</evidence>
<evidence type="ECO:0000313" key="6">
    <source>
        <dbReference type="Proteomes" id="UP001296706"/>
    </source>
</evidence>
<dbReference type="InterPro" id="IPR028082">
    <property type="entry name" value="Peripla_BP_I"/>
</dbReference>
<organism evidence="5 6">
    <name type="scientific">Pseudonocardia xinjiangensis</name>
    <dbReference type="NCBI Taxonomy" id="75289"/>
    <lineage>
        <taxon>Bacteria</taxon>
        <taxon>Bacillati</taxon>
        <taxon>Actinomycetota</taxon>
        <taxon>Actinomycetes</taxon>
        <taxon>Pseudonocardiales</taxon>
        <taxon>Pseudonocardiaceae</taxon>
        <taxon>Pseudonocardia</taxon>
    </lineage>
</organism>